<name>A0A9N9M382_9HELO</name>
<organism evidence="2 3">
    <name type="scientific">Hymenoscyphus albidus</name>
    <dbReference type="NCBI Taxonomy" id="595503"/>
    <lineage>
        <taxon>Eukaryota</taxon>
        <taxon>Fungi</taxon>
        <taxon>Dikarya</taxon>
        <taxon>Ascomycota</taxon>
        <taxon>Pezizomycotina</taxon>
        <taxon>Leotiomycetes</taxon>
        <taxon>Helotiales</taxon>
        <taxon>Helotiaceae</taxon>
        <taxon>Hymenoscyphus</taxon>
    </lineage>
</organism>
<proteinExistence type="predicted"/>
<evidence type="ECO:0000313" key="3">
    <source>
        <dbReference type="Proteomes" id="UP000701801"/>
    </source>
</evidence>
<accession>A0A9N9M382</accession>
<feature type="compositionally biased region" description="Low complexity" evidence="1">
    <location>
        <begin position="340"/>
        <end position="364"/>
    </location>
</feature>
<comment type="caution">
    <text evidence="2">The sequence shown here is derived from an EMBL/GenBank/DDBJ whole genome shotgun (WGS) entry which is preliminary data.</text>
</comment>
<dbReference type="AlphaFoldDB" id="A0A9N9M382"/>
<keyword evidence="3" id="KW-1185">Reference proteome</keyword>
<gene>
    <name evidence="2" type="ORF">HYALB_00007445</name>
</gene>
<evidence type="ECO:0000256" key="1">
    <source>
        <dbReference type="SAM" id="MobiDB-lite"/>
    </source>
</evidence>
<evidence type="ECO:0000313" key="2">
    <source>
        <dbReference type="EMBL" id="CAG8983317.1"/>
    </source>
</evidence>
<protein>
    <submittedName>
        <fullName evidence="2">Uncharacterized protein</fullName>
    </submittedName>
</protein>
<dbReference type="Proteomes" id="UP000701801">
    <property type="component" value="Unassembled WGS sequence"/>
</dbReference>
<feature type="region of interest" description="Disordered" evidence="1">
    <location>
        <begin position="340"/>
        <end position="368"/>
    </location>
</feature>
<dbReference type="EMBL" id="CAJVRM010000724">
    <property type="protein sequence ID" value="CAG8983317.1"/>
    <property type="molecule type" value="Genomic_DNA"/>
</dbReference>
<sequence>MDPFFICKVAIIGRFDSFHILFPSTETTSEYPLQANQTEEMPQTFQFAVAAAVIAFGAPSLATDCTATVTVISTVTAYSNTCQMSSSCFTSSSTSPSLATSAPTISTSSVTSSPTVPATTTPLDCQPDNCLRHFQRFSNDLSQFCATYTTSVSTATSFPSIVENCDSNPSRVSSACSCINTSATPPPTISSTSTLLSSTTSAGLSSTASTTTADPPLSSLDCQPDNCLRHFDGHSSELAPFGATYTTSPSTATLFPSNVVNCDNYHQVSSACSCINTKYPGAIGYTSTNPPTSSTVSGNSGVTTPTPSPSSACSVSVVFETRTEVTTVFTTVSVTSESFVTSTSESTSSSSTWTSLETSSAGWSEGWGPGWGEGFKEKKGPGGPVPAAHGPWGRFGWRL</sequence>
<reference evidence="2" key="1">
    <citation type="submission" date="2021-07" db="EMBL/GenBank/DDBJ databases">
        <authorList>
            <person name="Durling M."/>
        </authorList>
    </citation>
    <scope>NUCLEOTIDE SEQUENCE</scope>
</reference>
<dbReference type="OrthoDB" id="3563695at2759"/>